<protein>
    <recommendedName>
        <fullName evidence="3">YhfH family protein</fullName>
    </recommendedName>
</protein>
<dbReference type="Proteomes" id="UP000660110">
    <property type="component" value="Unassembled WGS sequence"/>
</dbReference>
<proteinExistence type="predicted"/>
<gene>
    <name evidence="1" type="ORF">GCM10010954_34100</name>
</gene>
<dbReference type="EMBL" id="BMEL01000004">
    <property type="protein sequence ID" value="GGF32095.1"/>
    <property type="molecule type" value="Genomic_DNA"/>
</dbReference>
<evidence type="ECO:0000313" key="2">
    <source>
        <dbReference type="Proteomes" id="UP000660110"/>
    </source>
</evidence>
<name>A0A917EXU1_HALAA</name>
<reference evidence="1" key="1">
    <citation type="journal article" date="2014" name="Int. J. Syst. Evol. Microbiol.">
        <title>Complete genome sequence of Corynebacterium casei LMG S-19264T (=DSM 44701T), isolated from a smear-ripened cheese.</title>
        <authorList>
            <consortium name="US DOE Joint Genome Institute (JGI-PGF)"/>
            <person name="Walter F."/>
            <person name="Albersmeier A."/>
            <person name="Kalinowski J."/>
            <person name="Ruckert C."/>
        </authorList>
    </citation>
    <scope>NUCLEOTIDE SEQUENCE</scope>
    <source>
        <strain evidence="1">CGMCC 1.12153</strain>
    </source>
</reference>
<evidence type="ECO:0008006" key="3">
    <source>
        <dbReference type="Google" id="ProtNLM"/>
    </source>
</evidence>
<evidence type="ECO:0000313" key="1">
    <source>
        <dbReference type="EMBL" id="GGF32095.1"/>
    </source>
</evidence>
<organism evidence="1 2">
    <name type="scientific">Halobacillus andaensis</name>
    <dbReference type="NCBI Taxonomy" id="1176239"/>
    <lineage>
        <taxon>Bacteria</taxon>
        <taxon>Bacillati</taxon>
        <taxon>Bacillota</taxon>
        <taxon>Bacilli</taxon>
        <taxon>Bacillales</taxon>
        <taxon>Bacillaceae</taxon>
        <taxon>Halobacillus</taxon>
    </lineage>
</organism>
<sequence>MKTNQTRRNVGVPCPQCGSEVEGGNYTYLMECNHCLSKKDE</sequence>
<dbReference type="RefSeq" id="WP_188378710.1">
    <property type="nucleotide sequence ID" value="NZ_BMEL01000004.1"/>
</dbReference>
<keyword evidence="2" id="KW-1185">Reference proteome</keyword>
<reference evidence="1" key="2">
    <citation type="submission" date="2020-09" db="EMBL/GenBank/DDBJ databases">
        <authorList>
            <person name="Sun Q."/>
            <person name="Zhou Y."/>
        </authorList>
    </citation>
    <scope>NUCLEOTIDE SEQUENCE</scope>
    <source>
        <strain evidence="1">CGMCC 1.12153</strain>
    </source>
</reference>
<dbReference type="AlphaFoldDB" id="A0A917EXU1"/>
<comment type="caution">
    <text evidence="1">The sequence shown here is derived from an EMBL/GenBank/DDBJ whole genome shotgun (WGS) entry which is preliminary data.</text>
</comment>
<accession>A0A917EXU1</accession>